<proteinExistence type="predicted"/>
<reference evidence="1 2" key="1">
    <citation type="journal article" date="2019" name="Emerg. Microbes Infect.">
        <title>Comprehensive subspecies identification of 175 nontuberculous mycobacteria species based on 7547 genomic profiles.</title>
        <authorList>
            <person name="Matsumoto Y."/>
            <person name="Kinjo T."/>
            <person name="Motooka D."/>
            <person name="Nabeya D."/>
            <person name="Jung N."/>
            <person name="Uechi K."/>
            <person name="Horii T."/>
            <person name="Iida T."/>
            <person name="Fujita J."/>
            <person name="Nakamura S."/>
        </authorList>
    </citation>
    <scope>NUCLEOTIDE SEQUENCE [LARGE SCALE GENOMIC DNA]</scope>
    <source>
        <strain evidence="1 2">JCM 17899</strain>
    </source>
</reference>
<protein>
    <recommendedName>
        <fullName evidence="3">Endonuclease</fullName>
    </recommendedName>
</protein>
<sequence>MSDSRHSARRRFGEAGRTFSEEAGVRLRDRPAPLFRLLVLAMLVGKPVGADVAARAARSLFRAGFRSPRAVLTGDRDRAVSVLNRAGCAPEDDGSAADLCDVARRVQDEYDGDLRNLGVRSGQDPARLVDEVMKFAGVGRRGAQVFVREIAAVWPWLRGRFDDDVTAGGSDSRSRGHDALR</sequence>
<name>A0A7I7QUW6_9MYCO</name>
<keyword evidence="2" id="KW-1185">Reference proteome</keyword>
<gene>
    <name evidence="1" type="ORF">MSEDJ_42290</name>
</gene>
<accession>A0A7I7QUW6</accession>
<evidence type="ECO:0000313" key="1">
    <source>
        <dbReference type="EMBL" id="BBY30133.1"/>
    </source>
</evidence>
<dbReference type="AlphaFoldDB" id="A0A7I7QUW6"/>
<evidence type="ECO:0008006" key="3">
    <source>
        <dbReference type="Google" id="ProtNLM"/>
    </source>
</evidence>
<organism evidence="1 2">
    <name type="scientific">Mycolicibacterium sediminis</name>
    <dbReference type="NCBI Taxonomy" id="1286180"/>
    <lineage>
        <taxon>Bacteria</taxon>
        <taxon>Bacillati</taxon>
        <taxon>Actinomycetota</taxon>
        <taxon>Actinomycetes</taxon>
        <taxon>Mycobacteriales</taxon>
        <taxon>Mycobacteriaceae</taxon>
        <taxon>Mycolicibacterium</taxon>
    </lineage>
</organism>
<dbReference type="RefSeq" id="WP_163799407.1">
    <property type="nucleotide sequence ID" value="NZ_AP022588.1"/>
</dbReference>
<evidence type="ECO:0000313" key="2">
    <source>
        <dbReference type="Proteomes" id="UP000467193"/>
    </source>
</evidence>
<dbReference type="EMBL" id="AP022588">
    <property type="protein sequence ID" value="BBY30133.1"/>
    <property type="molecule type" value="Genomic_DNA"/>
</dbReference>
<dbReference type="KEGG" id="msei:MSEDJ_42290"/>
<dbReference type="Proteomes" id="UP000467193">
    <property type="component" value="Chromosome"/>
</dbReference>